<dbReference type="InterPro" id="IPR027417">
    <property type="entry name" value="P-loop_NTPase"/>
</dbReference>
<feature type="coiled-coil region" evidence="4">
    <location>
        <begin position="590"/>
        <end position="617"/>
    </location>
</feature>
<dbReference type="Gene3D" id="3.40.50.300">
    <property type="entry name" value="P-loop containing nucleotide triphosphate hydrolases"/>
    <property type="match status" value="1"/>
</dbReference>
<proteinExistence type="inferred from homology"/>
<keyword evidence="6" id="KW-1185">Reference proteome</keyword>
<dbReference type="SUPFAM" id="SSF52540">
    <property type="entry name" value="P-loop containing nucleoside triphosphate hydrolases"/>
    <property type="match status" value="2"/>
</dbReference>
<gene>
    <name evidence="5" type="ORF">LENED_008358</name>
</gene>
<evidence type="ECO:0000256" key="1">
    <source>
        <dbReference type="ARBA" id="ARBA00004123"/>
    </source>
</evidence>
<dbReference type="PROSITE" id="PS00998">
    <property type="entry name" value="G10_2"/>
    <property type="match status" value="1"/>
</dbReference>
<dbReference type="GO" id="GO:0000398">
    <property type="term" value="P:mRNA splicing, via spliceosome"/>
    <property type="evidence" value="ECO:0007669"/>
    <property type="project" value="TreeGrafter"/>
</dbReference>
<sequence>MNGPECQNALSTKKGRAAAIGKSMQEFEETFANTTFQAGLDIMEKTIAQAESEGKIAVIKEHTCFILDSNTLNSHVDCRREAKPRPVIIDHQFDIRTYEDKEKSVQYKELPLRNPTLLPDRMIATLQPVIIIRHPFYTFPSALRASSSYGANVLDPDFAIIATFRWQRLVFDFYQEYCERERKLSSGRGNWPIVIDGDKLISDTKGQMTRFCEIVGLKESDIQYSWDPHYVKRNAVWDAFTKVAEESTGVIKTSDTIQPPDITEARKIWETGPEAQWSEEKRALRIQSSHMSKEEADKKSYQAGLDEMEELLAKANEEGKICTIKEHTVHLFESKFVNANISSSRHEVPRPVIVDRKLDVTNSGEADVPLPVPNPTLLPDRLLASMSPIIIIRHPIFTYTSYIRAASVFGGTGIDSEFPLMATYRWQRIIYDFYREYYDKTDLEGRKHWPIVIDGDKLVEDTKGQMEKFCALTGIDETQIQYSWNASNESIEGVYRAFVGTIKESTGVIKTPKSSKALNVEEYVEKWTEEFDETVAQRLKEAVEASIEDYEYLFKARFVRFIAFGNHGQPLPFVMPKIRTTRTKQPPEGYEEIESILDDYARKMRDAENESHEGKRKSESLWPIMQISHARSRYVYELYYKREAISKPLYDWLLKEGFADANLIAKWKKPGYEKLCCLRCIQTKDMNYQGSTCICRVPKAQVRSGTIVNCVHCGCRGCSSDS</sequence>
<reference evidence="5 6" key="1">
    <citation type="submission" date="2016-08" db="EMBL/GenBank/DDBJ databases">
        <authorList>
            <consortium name="Lentinula edodes genome sequencing consortium"/>
            <person name="Sakamoto Y."/>
            <person name="Nakade K."/>
            <person name="Sato S."/>
            <person name="Yoshida Y."/>
            <person name="Miyazaki K."/>
            <person name="Natsume S."/>
            <person name="Konno N."/>
        </authorList>
    </citation>
    <scope>NUCLEOTIDE SEQUENCE [LARGE SCALE GENOMIC DNA]</scope>
    <source>
        <strain evidence="5 6">NBRC 111202</strain>
    </source>
</reference>
<accession>A0A1Q3EGZ4</accession>
<keyword evidence="4" id="KW-0175">Coiled coil</keyword>
<evidence type="ECO:0000313" key="6">
    <source>
        <dbReference type="Proteomes" id="UP000188533"/>
    </source>
</evidence>
<feature type="coiled-coil region" evidence="4">
    <location>
        <begin position="291"/>
        <end position="318"/>
    </location>
</feature>
<evidence type="ECO:0000256" key="2">
    <source>
        <dbReference type="ARBA" id="ARBA00005287"/>
    </source>
</evidence>
<dbReference type="Proteomes" id="UP000188533">
    <property type="component" value="Unassembled WGS sequence"/>
</dbReference>
<dbReference type="PANTHER" id="PTHR19411:SF0">
    <property type="entry name" value="PROTEIN BUD31 HOMOLOG"/>
    <property type="match status" value="1"/>
</dbReference>
<dbReference type="PANTHER" id="PTHR19411">
    <property type="entry name" value="PROTEIN BUD31-RELATED"/>
    <property type="match status" value="1"/>
</dbReference>
<comment type="subcellular location">
    <subcellularLocation>
        <location evidence="1">Nucleus</location>
    </subcellularLocation>
</comment>
<dbReference type="STRING" id="5353.A0A1Q3EGZ4"/>
<evidence type="ECO:0000313" key="5">
    <source>
        <dbReference type="EMBL" id="GAW06429.1"/>
    </source>
</evidence>
<dbReference type="EMBL" id="BDGU01000319">
    <property type="protein sequence ID" value="GAW06429.1"/>
    <property type="molecule type" value="Genomic_DNA"/>
</dbReference>
<dbReference type="PRINTS" id="PR00322">
    <property type="entry name" value="G10"/>
</dbReference>
<protein>
    <submittedName>
        <fullName evidence="5">G10 protein</fullName>
    </submittedName>
</protein>
<dbReference type="AlphaFoldDB" id="A0A1Q3EGZ4"/>
<reference evidence="5 6" key="2">
    <citation type="submission" date="2017-02" db="EMBL/GenBank/DDBJ databases">
        <title>A genome survey and senescence transcriptome analysis in Lentinula edodes.</title>
        <authorList>
            <person name="Sakamoto Y."/>
            <person name="Nakade K."/>
            <person name="Sato S."/>
            <person name="Yoshida Y."/>
            <person name="Miyazaki K."/>
            <person name="Natsume S."/>
            <person name="Konno N."/>
        </authorList>
    </citation>
    <scope>NUCLEOTIDE SEQUENCE [LARGE SCALE GENOMIC DNA]</scope>
    <source>
        <strain evidence="5 6">NBRC 111202</strain>
    </source>
</reference>
<dbReference type="InterPro" id="IPR018230">
    <property type="entry name" value="BUD31/G10-rel_CS"/>
</dbReference>
<evidence type="ECO:0000256" key="3">
    <source>
        <dbReference type="ARBA" id="ARBA00023242"/>
    </source>
</evidence>
<evidence type="ECO:0000256" key="4">
    <source>
        <dbReference type="SAM" id="Coils"/>
    </source>
</evidence>
<dbReference type="Pfam" id="PF01125">
    <property type="entry name" value="BUD31"/>
    <property type="match status" value="1"/>
</dbReference>
<dbReference type="GO" id="GO:0005681">
    <property type="term" value="C:spliceosomal complex"/>
    <property type="evidence" value="ECO:0007669"/>
    <property type="project" value="TreeGrafter"/>
</dbReference>
<keyword evidence="3" id="KW-0539">Nucleus</keyword>
<dbReference type="InterPro" id="IPR001748">
    <property type="entry name" value="BUD31"/>
</dbReference>
<comment type="caution">
    <text evidence="5">The sequence shown here is derived from an EMBL/GenBank/DDBJ whole genome shotgun (WGS) entry which is preliminary data.</text>
</comment>
<organism evidence="5 6">
    <name type="scientific">Lentinula edodes</name>
    <name type="common">Shiitake mushroom</name>
    <name type="synonym">Lentinus edodes</name>
    <dbReference type="NCBI Taxonomy" id="5353"/>
    <lineage>
        <taxon>Eukaryota</taxon>
        <taxon>Fungi</taxon>
        <taxon>Dikarya</taxon>
        <taxon>Basidiomycota</taxon>
        <taxon>Agaricomycotina</taxon>
        <taxon>Agaricomycetes</taxon>
        <taxon>Agaricomycetidae</taxon>
        <taxon>Agaricales</taxon>
        <taxon>Marasmiineae</taxon>
        <taxon>Omphalotaceae</taxon>
        <taxon>Lentinula</taxon>
    </lineage>
</organism>
<comment type="similarity">
    <text evidence="2">Belongs to the BUD31 (G10) family.</text>
</comment>
<name>A0A1Q3EGZ4_LENED</name>